<feature type="domain" description="PINIT" evidence="13">
    <location>
        <begin position="16"/>
        <end position="176"/>
    </location>
</feature>
<evidence type="ECO:0000313" key="14">
    <source>
        <dbReference type="EMBL" id="EAW08597.1"/>
    </source>
</evidence>
<protein>
    <submittedName>
        <fullName evidence="14">MIZ zinc finger protein</fullName>
    </submittedName>
</protein>
<dbReference type="InterPro" id="IPR038654">
    <property type="entry name" value="PINIT_sf"/>
</dbReference>
<dbReference type="PROSITE" id="PS51044">
    <property type="entry name" value="ZF_SP_RING"/>
    <property type="match status" value="1"/>
</dbReference>
<dbReference type="CDD" id="cd16792">
    <property type="entry name" value="SP-RING_Siz-like"/>
    <property type="match status" value="1"/>
</dbReference>
<evidence type="ECO:0000256" key="11">
    <source>
        <dbReference type="SAM" id="MobiDB-lite"/>
    </source>
</evidence>
<feature type="compositionally biased region" description="Polar residues" evidence="11">
    <location>
        <begin position="422"/>
        <end position="440"/>
    </location>
</feature>
<keyword evidence="4" id="KW-0808">Transferase</keyword>
<keyword evidence="15" id="KW-1185">Reference proteome</keyword>
<dbReference type="GO" id="GO:0007059">
    <property type="term" value="P:chromosome segregation"/>
    <property type="evidence" value="ECO:0007669"/>
    <property type="project" value="UniProtKB-ARBA"/>
</dbReference>
<keyword evidence="6 10" id="KW-0863">Zinc-finger</keyword>
<dbReference type="GeneID" id="4702329"/>
<evidence type="ECO:0000256" key="7">
    <source>
        <dbReference type="ARBA" id="ARBA00022786"/>
    </source>
</evidence>
<gene>
    <name evidence="14" type="ORF">ACLA_095300</name>
</gene>
<dbReference type="InterPro" id="IPR031141">
    <property type="entry name" value="SIZ1/2_SP-RING"/>
</dbReference>
<dbReference type="Gene3D" id="2.60.120.780">
    <property type="entry name" value="PINIT domain"/>
    <property type="match status" value="1"/>
</dbReference>
<dbReference type="STRING" id="344612.A1CM10"/>
<evidence type="ECO:0000313" key="15">
    <source>
        <dbReference type="Proteomes" id="UP000006701"/>
    </source>
</evidence>
<comment type="pathway">
    <text evidence="2">Protein modification; protein sumoylation.</text>
</comment>
<dbReference type="EMBL" id="DS027058">
    <property type="protein sequence ID" value="EAW08597.1"/>
    <property type="molecule type" value="Genomic_DNA"/>
</dbReference>
<keyword evidence="9" id="KW-0539">Nucleus</keyword>
<dbReference type="GO" id="GO:0061665">
    <property type="term" value="F:SUMO ligase activity"/>
    <property type="evidence" value="ECO:0007669"/>
    <property type="project" value="TreeGrafter"/>
</dbReference>
<evidence type="ECO:0000256" key="9">
    <source>
        <dbReference type="ARBA" id="ARBA00023242"/>
    </source>
</evidence>
<evidence type="ECO:0000256" key="3">
    <source>
        <dbReference type="ARBA" id="ARBA00005383"/>
    </source>
</evidence>
<keyword evidence="5" id="KW-0479">Metal-binding</keyword>
<feature type="compositionally biased region" description="Polar residues" evidence="11">
    <location>
        <begin position="345"/>
        <end position="372"/>
    </location>
</feature>
<evidence type="ECO:0000259" key="12">
    <source>
        <dbReference type="PROSITE" id="PS51044"/>
    </source>
</evidence>
<proteinExistence type="inferred from homology"/>
<evidence type="ECO:0000256" key="5">
    <source>
        <dbReference type="ARBA" id="ARBA00022723"/>
    </source>
</evidence>
<dbReference type="PANTHER" id="PTHR10782:SF100">
    <property type="entry name" value="LIGASE SIZA, PUTATIVE (AFU_ORTHOLOGUE AFUA_6G05240)-RELATED"/>
    <property type="match status" value="1"/>
</dbReference>
<dbReference type="InterPro" id="IPR013083">
    <property type="entry name" value="Znf_RING/FYVE/PHD"/>
</dbReference>
<dbReference type="InterPro" id="IPR023321">
    <property type="entry name" value="PINIT"/>
</dbReference>
<dbReference type="Proteomes" id="UP000006701">
    <property type="component" value="Unassembled WGS sequence"/>
</dbReference>
<dbReference type="VEuPathDB" id="FungiDB:ACLA_095300"/>
<dbReference type="AlphaFoldDB" id="A1CM10"/>
<sequence length="440" mass="48836">MPGVIYRAVDTNTTQAHIFNRTDVVAWFYTWCRVTFKDSPFYTILEHLTPTIECKIREQTRDNVELKVVLTQNLASRLQNDPNLRIMVYCAADSGLNQYTKSDIAFPQQVELKANLDEVKANLKGLKNKPGTTRPADVTNYIRKKPGYPNNIVMTYALTQKASPSFFVLVNLVQRHPVEELVSELKRRKTITKEQVLREMKNKAEDSDIVATSTVLSLKCPLSTLRIEVPCRTVLCTHNQCFDASSFLQLQEQAPTWSCPVCSKATSFESLQIDQYVADILHSTPPDADQVIIEPDGRWSNPRGEELTGTAGVTPATDDDDDELIEIKEPGIARVKQESMPASGLTLQQTPAQSREPSATSSVARLSTNKRPASQVIDLTGSDDDADDSPIRPVKRPALNASHRAFPRPEFRTGQINGGGSSFPSHTTSESPNQNGAYDA</sequence>
<comment type="subcellular location">
    <subcellularLocation>
        <location evidence="1">Nucleus</location>
    </subcellularLocation>
</comment>
<evidence type="ECO:0000256" key="2">
    <source>
        <dbReference type="ARBA" id="ARBA00004718"/>
    </source>
</evidence>
<dbReference type="PROSITE" id="PS51466">
    <property type="entry name" value="PINIT"/>
    <property type="match status" value="1"/>
</dbReference>
<dbReference type="InterPro" id="IPR004181">
    <property type="entry name" value="Znf_MIZ"/>
</dbReference>
<dbReference type="GO" id="GO:0005634">
    <property type="term" value="C:nucleus"/>
    <property type="evidence" value="ECO:0007669"/>
    <property type="project" value="UniProtKB-SubCell"/>
</dbReference>
<dbReference type="eggNOG" id="KOG2169">
    <property type="taxonomic scope" value="Eukaryota"/>
</dbReference>
<dbReference type="HOGENOM" id="CLU_020537_1_0_1"/>
<dbReference type="KEGG" id="act:ACLA_095300"/>
<name>A1CM10_ASPCL</name>
<dbReference type="GO" id="GO:0016925">
    <property type="term" value="P:protein sumoylation"/>
    <property type="evidence" value="ECO:0007669"/>
    <property type="project" value="UniProtKB-UniPathway"/>
</dbReference>
<organism evidence="14 15">
    <name type="scientific">Aspergillus clavatus (strain ATCC 1007 / CBS 513.65 / DSM 816 / NCTC 3887 / NRRL 1 / QM 1276 / 107)</name>
    <dbReference type="NCBI Taxonomy" id="344612"/>
    <lineage>
        <taxon>Eukaryota</taxon>
        <taxon>Fungi</taxon>
        <taxon>Dikarya</taxon>
        <taxon>Ascomycota</taxon>
        <taxon>Pezizomycotina</taxon>
        <taxon>Eurotiomycetes</taxon>
        <taxon>Eurotiomycetidae</taxon>
        <taxon>Eurotiales</taxon>
        <taxon>Aspergillaceae</taxon>
        <taxon>Aspergillus</taxon>
        <taxon>Aspergillus subgen. Fumigati</taxon>
    </lineage>
</organism>
<dbReference type="Pfam" id="PF14324">
    <property type="entry name" value="PINIT"/>
    <property type="match status" value="1"/>
</dbReference>
<dbReference type="Gene3D" id="3.30.40.10">
    <property type="entry name" value="Zinc/RING finger domain, C3HC4 (zinc finger)"/>
    <property type="match status" value="1"/>
</dbReference>
<dbReference type="PANTHER" id="PTHR10782">
    <property type="entry name" value="ZINC FINGER MIZ DOMAIN-CONTAINING PROTEIN"/>
    <property type="match status" value="1"/>
</dbReference>
<dbReference type="OrthoDB" id="28127at2759"/>
<comment type="similarity">
    <text evidence="3">Belongs to the PIAS family.</text>
</comment>
<evidence type="ECO:0000259" key="13">
    <source>
        <dbReference type="PROSITE" id="PS51466"/>
    </source>
</evidence>
<evidence type="ECO:0000256" key="1">
    <source>
        <dbReference type="ARBA" id="ARBA00004123"/>
    </source>
</evidence>
<feature type="region of interest" description="Disordered" evidence="11">
    <location>
        <begin position="295"/>
        <end position="440"/>
    </location>
</feature>
<accession>A1CM10</accession>
<dbReference type="FunFam" id="3.30.40.10:FF:000247">
    <property type="entry name" value="Uncharacterized protein, isoform B"/>
    <property type="match status" value="1"/>
</dbReference>
<evidence type="ECO:0000256" key="4">
    <source>
        <dbReference type="ARBA" id="ARBA00022679"/>
    </source>
</evidence>
<evidence type="ECO:0000256" key="6">
    <source>
        <dbReference type="ARBA" id="ARBA00022771"/>
    </source>
</evidence>
<dbReference type="OMA" id="IEPNGDW"/>
<keyword evidence="7" id="KW-0833">Ubl conjugation pathway</keyword>
<evidence type="ECO:0000256" key="10">
    <source>
        <dbReference type="PROSITE-ProRule" id="PRU00452"/>
    </source>
</evidence>
<feature type="domain" description="SP-RING-type" evidence="12">
    <location>
        <begin position="205"/>
        <end position="286"/>
    </location>
</feature>
<dbReference type="GO" id="GO:0008270">
    <property type="term" value="F:zinc ion binding"/>
    <property type="evidence" value="ECO:0007669"/>
    <property type="project" value="UniProtKB-KW"/>
</dbReference>
<dbReference type="RefSeq" id="XP_001270023.1">
    <property type="nucleotide sequence ID" value="XM_001270022.1"/>
</dbReference>
<dbReference type="Pfam" id="PF02891">
    <property type="entry name" value="zf-MIZ"/>
    <property type="match status" value="1"/>
</dbReference>
<reference evidence="14 15" key="1">
    <citation type="journal article" date="2008" name="PLoS Genet.">
        <title>Genomic islands in the pathogenic filamentous fungus Aspergillus fumigatus.</title>
        <authorList>
            <person name="Fedorova N.D."/>
            <person name="Khaldi N."/>
            <person name="Joardar V.S."/>
            <person name="Maiti R."/>
            <person name="Amedeo P."/>
            <person name="Anderson M.J."/>
            <person name="Crabtree J."/>
            <person name="Silva J.C."/>
            <person name="Badger J.H."/>
            <person name="Albarraq A."/>
            <person name="Angiuoli S."/>
            <person name="Bussey H."/>
            <person name="Bowyer P."/>
            <person name="Cotty P.J."/>
            <person name="Dyer P.S."/>
            <person name="Egan A."/>
            <person name="Galens K."/>
            <person name="Fraser-Liggett C.M."/>
            <person name="Haas B.J."/>
            <person name="Inman J.M."/>
            <person name="Kent R."/>
            <person name="Lemieux S."/>
            <person name="Malavazi I."/>
            <person name="Orvis J."/>
            <person name="Roemer T."/>
            <person name="Ronning C.M."/>
            <person name="Sundaram J.P."/>
            <person name="Sutton G."/>
            <person name="Turner G."/>
            <person name="Venter J.C."/>
            <person name="White O.R."/>
            <person name="Whitty B.R."/>
            <person name="Youngman P."/>
            <person name="Wolfe K.H."/>
            <person name="Goldman G.H."/>
            <person name="Wortman J.R."/>
            <person name="Jiang B."/>
            <person name="Denning D.W."/>
            <person name="Nierman W.C."/>
        </authorList>
    </citation>
    <scope>NUCLEOTIDE SEQUENCE [LARGE SCALE GENOMIC DNA]</scope>
    <source>
        <strain evidence="15">ATCC 1007 / CBS 513.65 / DSM 816 / NCTC 3887 / NRRL 1</strain>
    </source>
</reference>
<feature type="compositionally biased region" description="Basic and acidic residues" evidence="11">
    <location>
        <begin position="325"/>
        <end position="337"/>
    </location>
</feature>
<dbReference type="UniPathway" id="UPA00886"/>
<keyword evidence="8" id="KW-0862">Zinc</keyword>
<dbReference type="GO" id="GO:0097240">
    <property type="term" value="P:chromosome attachment to the nuclear envelope"/>
    <property type="evidence" value="ECO:0007669"/>
    <property type="project" value="UniProtKB-ARBA"/>
</dbReference>
<dbReference type="GO" id="GO:0000785">
    <property type="term" value="C:chromatin"/>
    <property type="evidence" value="ECO:0007669"/>
    <property type="project" value="TreeGrafter"/>
</dbReference>
<evidence type="ECO:0000256" key="8">
    <source>
        <dbReference type="ARBA" id="ARBA00022833"/>
    </source>
</evidence>